<dbReference type="Proteomes" id="UP000321362">
    <property type="component" value="Chromosome"/>
</dbReference>
<dbReference type="OrthoDB" id="710898at2"/>
<dbReference type="RefSeq" id="WP_147057396.1">
    <property type="nucleotide sequence ID" value="NZ_CP042437.1"/>
</dbReference>
<dbReference type="PROSITE" id="PS50110">
    <property type="entry name" value="RESPONSE_REGULATORY"/>
    <property type="match status" value="1"/>
</dbReference>
<dbReference type="InterPro" id="IPR011006">
    <property type="entry name" value="CheY-like_superfamily"/>
</dbReference>
<dbReference type="InterPro" id="IPR001789">
    <property type="entry name" value="Sig_transdc_resp-reg_receiver"/>
</dbReference>
<evidence type="ECO:0000256" key="2">
    <source>
        <dbReference type="PROSITE-ProRule" id="PRU00169"/>
    </source>
</evidence>
<feature type="modified residue" description="4-aspartylphosphate" evidence="2">
    <location>
        <position position="52"/>
    </location>
</feature>
<evidence type="ECO:0000313" key="4">
    <source>
        <dbReference type="EMBL" id="QEC78601.1"/>
    </source>
</evidence>
<proteinExistence type="predicted"/>
<keyword evidence="1 2" id="KW-0597">Phosphoprotein</keyword>
<dbReference type="InterPro" id="IPR050595">
    <property type="entry name" value="Bact_response_regulator"/>
</dbReference>
<feature type="domain" description="Response regulatory" evidence="3">
    <location>
        <begin position="4"/>
        <end position="119"/>
    </location>
</feature>
<dbReference type="SUPFAM" id="SSF52172">
    <property type="entry name" value="CheY-like"/>
    <property type="match status" value="1"/>
</dbReference>
<dbReference type="AlphaFoldDB" id="A0A5B8W471"/>
<dbReference type="PANTHER" id="PTHR44591:SF3">
    <property type="entry name" value="RESPONSE REGULATORY DOMAIN-CONTAINING PROTEIN"/>
    <property type="match status" value="1"/>
</dbReference>
<reference evidence="4 5" key="1">
    <citation type="journal article" date="2013" name="J. Microbiol.">
        <title>Mucilaginibacter ginsenosidivorax sp. nov., with ginsenoside converting activity isolated from sediment.</title>
        <authorList>
            <person name="Kim J.K."/>
            <person name="Choi T.E."/>
            <person name="Liu Q.M."/>
            <person name="Park H.Y."/>
            <person name="Yi T.H."/>
            <person name="Yoon M.H."/>
            <person name="Kim S.C."/>
            <person name="Im W.T."/>
        </authorList>
    </citation>
    <scope>NUCLEOTIDE SEQUENCE [LARGE SCALE GENOMIC DNA]</scope>
    <source>
        <strain evidence="4 5">KHI28</strain>
    </source>
</reference>
<keyword evidence="5" id="KW-1185">Reference proteome</keyword>
<gene>
    <name evidence="4" type="ORF">FSB76_22600</name>
</gene>
<dbReference type="SMART" id="SM00448">
    <property type="entry name" value="REC"/>
    <property type="match status" value="1"/>
</dbReference>
<protein>
    <submittedName>
        <fullName evidence="4">Response regulator transcription factor</fullName>
    </submittedName>
</protein>
<dbReference type="Gene3D" id="3.40.50.2300">
    <property type="match status" value="1"/>
</dbReference>
<evidence type="ECO:0000256" key="1">
    <source>
        <dbReference type="ARBA" id="ARBA00022553"/>
    </source>
</evidence>
<evidence type="ECO:0000259" key="3">
    <source>
        <dbReference type="PROSITE" id="PS50110"/>
    </source>
</evidence>
<sequence length="120" mass="13401">MAKRVLVIDDDEDILELLNIIFQESGYDIVLSNTGEAAEHLQVIQPDLVLLDVRIVGSAKDGQEICREIKSQQNTRHLPVMLVSAESDLSIIARECGADAYLAKPFDIYELLAQVKEYLS</sequence>
<dbReference type="EMBL" id="CP042437">
    <property type="protein sequence ID" value="QEC78601.1"/>
    <property type="molecule type" value="Genomic_DNA"/>
</dbReference>
<accession>A0A5B8W471</accession>
<dbReference type="GO" id="GO:0000160">
    <property type="term" value="P:phosphorelay signal transduction system"/>
    <property type="evidence" value="ECO:0007669"/>
    <property type="project" value="InterPro"/>
</dbReference>
<dbReference type="Pfam" id="PF00072">
    <property type="entry name" value="Response_reg"/>
    <property type="match status" value="1"/>
</dbReference>
<dbReference type="PANTHER" id="PTHR44591">
    <property type="entry name" value="STRESS RESPONSE REGULATOR PROTEIN 1"/>
    <property type="match status" value="1"/>
</dbReference>
<organism evidence="4 5">
    <name type="scientific">Mucilaginibacter ginsenosidivorax</name>
    <dbReference type="NCBI Taxonomy" id="862126"/>
    <lineage>
        <taxon>Bacteria</taxon>
        <taxon>Pseudomonadati</taxon>
        <taxon>Bacteroidota</taxon>
        <taxon>Sphingobacteriia</taxon>
        <taxon>Sphingobacteriales</taxon>
        <taxon>Sphingobacteriaceae</taxon>
        <taxon>Mucilaginibacter</taxon>
    </lineage>
</organism>
<evidence type="ECO:0000313" key="5">
    <source>
        <dbReference type="Proteomes" id="UP000321362"/>
    </source>
</evidence>
<dbReference type="KEGG" id="mgk:FSB76_22600"/>
<name>A0A5B8W471_9SPHI</name>